<dbReference type="EMBL" id="CP029186">
    <property type="protein sequence ID" value="AWH84915.1"/>
    <property type="molecule type" value="Genomic_DNA"/>
</dbReference>
<evidence type="ECO:0008006" key="3">
    <source>
        <dbReference type="Google" id="ProtNLM"/>
    </source>
</evidence>
<dbReference type="OrthoDB" id="1363794at2"/>
<evidence type="ECO:0000313" key="1">
    <source>
        <dbReference type="EMBL" id="AWH84915.1"/>
    </source>
</evidence>
<organism evidence="1 2">
    <name type="scientific">Flavobacterium album</name>
    <dbReference type="NCBI Taxonomy" id="2175091"/>
    <lineage>
        <taxon>Bacteria</taxon>
        <taxon>Pseudomonadati</taxon>
        <taxon>Bacteroidota</taxon>
        <taxon>Flavobacteriia</taxon>
        <taxon>Flavobacteriales</taxon>
        <taxon>Flavobacteriaceae</taxon>
        <taxon>Flavobacterium</taxon>
    </lineage>
</organism>
<name>A0A2S1QWY8_9FLAO</name>
<sequence length="83" mass="9048">MNYKIKGIVTAIGEVKTTKLGTAVQQIHFEQEVSGRIFYPSALGTKIALLNDILPGDVAELEFHISGSKGTYNNVVIDSIERV</sequence>
<dbReference type="KEGG" id="falb:HYN59_07150"/>
<dbReference type="RefSeq" id="WP_108777621.1">
    <property type="nucleotide sequence ID" value="NZ_CP029186.1"/>
</dbReference>
<protein>
    <recommendedName>
        <fullName evidence="3">DUF3127 domain-containing protein</fullName>
    </recommendedName>
</protein>
<keyword evidence="2" id="KW-1185">Reference proteome</keyword>
<dbReference type="AlphaFoldDB" id="A0A2S1QWY8"/>
<evidence type="ECO:0000313" key="2">
    <source>
        <dbReference type="Proteomes" id="UP000244929"/>
    </source>
</evidence>
<accession>A0A2S1QWY8</accession>
<gene>
    <name evidence="1" type="ORF">HYN59_07150</name>
</gene>
<proteinExistence type="predicted"/>
<dbReference type="Proteomes" id="UP000244929">
    <property type="component" value="Chromosome"/>
</dbReference>
<reference evidence="1 2" key="1">
    <citation type="submission" date="2018-04" db="EMBL/GenBank/DDBJ databases">
        <title>Genome sequencing of Flavobacterium sp. HYN0059.</title>
        <authorList>
            <person name="Yi H."/>
            <person name="Baek C."/>
        </authorList>
    </citation>
    <scope>NUCLEOTIDE SEQUENCE [LARGE SCALE GENOMIC DNA]</scope>
    <source>
        <strain evidence="1 2">HYN0059</strain>
    </source>
</reference>